<keyword evidence="1 4" id="KW-0808">Transferase</keyword>
<feature type="domain" description="N-acetyltransferase" evidence="3">
    <location>
        <begin position="12"/>
        <end position="174"/>
    </location>
</feature>
<organism evidence="4 5">
    <name type="scientific">Streptomyces anulatus</name>
    <name type="common">Streptomyces chrysomallus</name>
    <dbReference type="NCBI Taxonomy" id="1892"/>
    <lineage>
        <taxon>Bacteria</taxon>
        <taxon>Bacillati</taxon>
        <taxon>Actinomycetota</taxon>
        <taxon>Actinomycetes</taxon>
        <taxon>Kitasatosporales</taxon>
        <taxon>Streptomycetaceae</taxon>
        <taxon>Streptomyces</taxon>
    </lineage>
</organism>
<dbReference type="InterPro" id="IPR000182">
    <property type="entry name" value="GNAT_dom"/>
</dbReference>
<evidence type="ECO:0000259" key="3">
    <source>
        <dbReference type="PROSITE" id="PS51186"/>
    </source>
</evidence>
<dbReference type="Pfam" id="PF00583">
    <property type="entry name" value="Acetyltransf_1"/>
    <property type="match status" value="1"/>
</dbReference>
<dbReference type="SUPFAM" id="SSF55729">
    <property type="entry name" value="Acyl-CoA N-acyltransferases (Nat)"/>
    <property type="match status" value="1"/>
</dbReference>
<proteinExistence type="predicted"/>
<sequence>MDTATPPDSARLTFRDATGSDVPALVALIESAYRGDSSRAGWTTEADILQGQRTDEQGVRDVIDAPASRLLAVERGGELVACCQLEHRGEAAYFGMFAVRPGLQGGGLGKLIIAEAERTARAGWGVAEIHMTVISVRDDLIAWYERRGYRRTGRLTPFPYGDERFGVPLRDDLTFELLVKNIEKNIEGIDAGEGS</sequence>
<dbReference type="PROSITE" id="PS51186">
    <property type="entry name" value="GNAT"/>
    <property type="match status" value="1"/>
</dbReference>
<dbReference type="EMBL" id="JAAGMS010000096">
    <property type="protein sequence ID" value="NEB98167.1"/>
    <property type="molecule type" value="Genomic_DNA"/>
</dbReference>
<accession>A0A7K3R7L7</accession>
<evidence type="ECO:0000313" key="4">
    <source>
        <dbReference type="EMBL" id="NEB98167.1"/>
    </source>
</evidence>
<reference evidence="4 5" key="1">
    <citation type="submission" date="2020-01" db="EMBL/GenBank/DDBJ databases">
        <title>Insect and environment-associated Actinomycetes.</title>
        <authorList>
            <person name="Currrie C."/>
            <person name="Chevrette M."/>
            <person name="Carlson C."/>
            <person name="Stubbendieck R."/>
            <person name="Wendt-Pienkowski E."/>
        </authorList>
    </citation>
    <scope>NUCLEOTIDE SEQUENCE [LARGE SCALE GENOMIC DNA]</scope>
    <source>
        <strain evidence="4 5">SID7903</strain>
    </source>
</reference>
<dbReference type="Gene3D" id="3.40.630.30">
    <property type="match status" value="1"/>
</dbReference>
<keyword evidence="2" id="KW-0012">Acyltransferase</keyword>
<comment type="caution">
    <text evidence="4">The sequence shown here is derived from an EMBL/GenBank/DDBJ whole genome shotgun (WGS) entry which is preliminary data.</text>
</comment>
<gene>
    <name evidence="4" type="ORF">G3I58_09240</name>
</gene>
<dbReference type="InterPro" id="IPR016181">
    <property type="entry name" value="Acyl_CoA_acyltransferase"/>
</dbReference>
<evidence type="ECO:0000256" key="1">
    <source>
        <dbReference type="ARBA" id="ARBA00022679"/>
    </source>
</evidence>
<dbReference type="AlphaFoldDB" id="A0A7K3R7L7"/>
<dbReference type="PANTHER" id="PTHR43877:SF2">
    <property type="entry name" value="AMINOALKYLPHOSPHONATE N-ACETYLTRANSFERASE-RELATED"/>
    <property type="match status" value="1"/>
</dbReference>
<dbReference type="PANTHER" id="PTHR43877">
    <property type="entry name" value="AMINOALKYLPHOSPHONATE N-ACETYLTRANSFERASE-RELATED-RELATED"/>
    <property type="match status" value="1"/>
</dbReference>
<dbReference type="GO" id="GO:0016747">
    <property type="term" value="F:acyltransferase activity, transferring groups other than amino-acyl groups"/>
    <property type="evidence" value="ECO:0007669"/>
    <property type="project" value="InterPro"/>
</dbReference>
<dbReference type="InterPro" id="IPR050832">
    <property type="entry name" value="Bact_Acetyltransf"/>
</dbReference>
<dbReference type="RefSeq" id="WP_164216119.1">
    <property type="nucleotide sequence ID" value="NZ_JAAGMS010000096.1"/>
</dbReference>
<protein>
    <submittedName>
        <fullName evidence="4">GNAT family N-acetyltransferase</fullName>
    </submittedName>
</protein>
<evidence type="ECO:0000313" key="5">
    <source>
        <dbReference type="Proteomes" id="UP000470951"/>
    </source>
</evidence>
<dbReference type="Proteomes" id="UP000470951">
    <property type="component" value="Unassembled WGS sequence"/>
</dbReference>
<name>A0A7K3R7L7_STRAQ</name>
<evidence type="ECO:0000256" key="2">
    <source>
        <dbReference type="ARBA" id="ARBA00023315"/>
    </source>
</evidence>